<comment type="caution">
    <text evidence="2">The sequence shown here is derived from an EMBL/GenBank/DDBJ whole genome shotgun (WGS) entry which is preliminary data.</text>
</comment>
<feature type="region of interest" description="Disordered" evidence="1">
    <location>
        <begin position="1"/>
        <end position="40"/>
    </location>
</feature>
<evidence type="ECO:0000313" key="2">
    <source>
        <dbReference type="EMBL" id="MQL92708.1"/>
    </source>
</evidence>
<reference evidence="2" key="1">
    <citation type="submission" date="2017-07" db="EMBL/GenBank/DDBJ databases">
        <title>Taro Niue Genome Assembly and Annotation.</title>
        <authorList>
            <person name="Atibalentja N."/>
            <person name="Keating K."/>
            <person name="Fields C.J."/>
        </authorList>
    </citation>
    <scope>NUCLEOTIDE SEQUENCE</scope>
    <source>
        <strain evidence="2">Niue_2</strain>
        <tissue evidence="2">Leaf</tissue>
    </source>
</reference>
<proteinExistence type="predicted"/>
<feature type="compositionally biased region" description="Polar residues" evidence="1">
    <location>
        <begin position="30"/>
        <end position="40"/>
    </location>
</feature>
<evidence type="ECO:0000313" key="3">
    <source>
        <dbReference type="Proteomes" id="UP000652761"/>
    </source>
</evidence>
<dbReference type="EMBL" id="NMUH01001476">
    <property type="protein sequence ID" value="MQL92708.1"/>
    <property type="molecule type" value="Genomic_DNA"/>
</dbReference>
<gene>
    <name evidence="2" type="ORF">Taro_025328</name>
</gene>
<organism evidence="2 3">
    <name type="scientific">Colocasia esculenta</name>
    <name type="common">Wild taro</name>
    <name type="synonym">Arum esculentum</name>
    <dbReference type="NCBI Taxonomy" id="4460"/>
    <lineage>
        <taxon>Eukaryota</taxon>
        <taxon>Viridiplantae</taxon>
        <taxon>Streptophyta</taxon>
        <taxon>Embryophyta</taxon>
        <taxon>Tracheophyta</taxon>
        <taxon>Spermatophyta</taxon>
        <taxon>Magnoliopsida</taxon>
        <taxon>Liliopsida</taxon>
        <taxon>Araceae</taxon>
        <taxon>Aroideae</taxon>
        <taxon>Colocasieae</taxon>
        <taxon>Colocasia</taxon>
    </lineage>
</organism>
<protein>
    <submittedName>
        <fullName evidence="2">Uncharacterized protein</fullName>
    </submittedName>
</protein>
<evidence type="ECO:0000256" key="1">
    <source>
        <dbReference type="SAM" id="MobiDB-lite"/>
    </source>
</evidence>
<accession>A0A843V964</accession>
<name>A0A843V964_COLES</name>
<keyword evidence="3" id="KW-1185">Reference proteome</keyword>
<sequence length="61" mass="6394">MLAPSPIRSIRAAAAGDRRSSHRARRRPGFSSSGDPSSVEISCTAPCGGGFFVARTRTGFL</sequence>
<dbReference type="AlphaFoldDB" id="A0A843V964"/>
<dbReference type="Proteomes" id="UP000652761">
    <property type="component" value="Unassembled WGS sequence"/>
</dbReference>